<evidence type="ECO:0000256" key="2">
    <source>
        <dbReference type="ARBA" id="ARBA00022723"/>
    </source>
</evidence>
<keyword evidence="9" id="KW-0539">Nucleus</keyword>
<keyword evidence="6 12" id="KW-0238">DNA-binding</keyword>
<feature type="compositionally biased region" description="Basic and acidic residues" evidence="10">
    <location>
        <begin position="156"/>
        <end position="174"/>
    </location>
</feature>
<name>A0A438IWP6_VITVI</name>
<keyword evidence="8" id="KW-0804">Transcription</keyword>
<dbReference type="AlphaFoldDB" id="A0A438IWP6"/>
<evidence type="ECO:0000256" key="3">
    <source>
        <dbReference type="ARBA" id="ARBA00022771"/>
    </source>
</evidence>
<dbReference type="InterPro" id="IPR006455">
    <property type="entry name" value="Homeodomain_ZF_HD"/>
</dbReference>
<dbReference type="Gene3D" id="1.10.10.60">
    <property type="entry name" value="Homeodomain-like"/>
    <property type="match status" value="1"/>
</dbReference>
<dbReference type="Proteomes" id="UP000288805">
    <property type="component" value="Unassembled WGS sequence"/>
</dbReference>
<feature type="domain" description="ZF-HD dimerization-type" evidence="11">
    <location>
        <begin position="46"/>
        <end position="97"/>
    </location>
</feature>
<evidence type="ECO:0000259" key="11">
    <source>
        <dbReference type="PROSITE" id="PS51523"/>
    </source>
</evidence>
<dbReference type="GO" id="GO:0005634">
    <property type="term" value="C:nucleus"/>
    <property type="evidence" value="ECO:0007669"/>
    <property type="project" value="UniProtKB-SubCell"/>
</dbReference>
<evidence type="ECO:0000313" key="13">
    <source>
        <dbReference type="Proteomes" id="UP000288805"/>
    </source>
</evidence>
<evidence type="ECO:0000256" key="5">
    <source>
        <dbReference type="ARBA" id="ARBA00023015"/>
    </source>
</evidence>
<keyword evidence="4" id="KW-0862">Zinc</keyword>
<accession>A0A438IWP6</accession>
<dbReference type="PROSITE" id="PS51523">
    <property type="entry name" value="ZF_HD_DIMER"/>
    <property type="match status" value="1"/>
</dbReference>
<dbReference type="EMBL" id="QGNW01000077">
    <property type="protein sequence ID" value="RVX01164.1"/>
    <property type="molecule type" value="Genomic_DNA"/>
</dbReference>
<feature type="region of interest" description="Disordered" evidence="10">
    <location>
        <begin position="241"/>
        <end position="275"/>
    </location>
</feature>
<dbReference type="GO" id="GO:0008270">
    <property type="term" value="F:zinc ion binding"/>
    <property type="evidence" value="ECO:0007669"/>
    <property type="project" value="UniProtKB-KW"/>
</dbReference>
<gene>
    <name evidence="12" type="primary">ZHD4</name>
    <name evidence="12" type="ORF">CK203_036181</name>
</gene>
<evidence type="ECO:0000256" key="4">
    <source>
        <dbReference type="ARBA" id="ARBA00022833"/>
    </source>
</evidence>
<dbReference type="NCBIfam" id="TIGR01565">
    <property type="entry name" value="homeo_ZF_HD"/>
    <property type="match status" value="1"/>
</dbReference>
<dbReference type="GO" id="GO:0003677">
    <property type="term" value="F:DNA binding"/>
    <property type="evidence" value="ECO:0007669"/>
    <property type="project" value="UniProtKB-KW"/>
</dbReference>
<dbReference type="PANTHER" id="PTHR31948">
    <property type="entry name" value="ZINC-FINGER HOMEODOMAIN PROTEIN 2"/>
    <property type="match status" value="1"/>
</dbReference>
<dbReference type="InterPro" id="IPR009057">
    <property type="entry name" value="Homeodomain-like_sf"/>
</dbReference>
<evidence type="ECO:0000256" key="9">
    <source>
        <dbReference type="ARBA" id="ARBA00023242"/>
    </source>
</evidence>
<sequence>MKGMELSVVPYGRSAKMEVDDVEEDEAAENKPMVMNPKATAVKPRYRECMRNHAASIGGHASDGCGEFMPSGGGGGGDAASLTCAACGCHRNFHRREVPGAAHLHHHLMHPGPPHGHPMLLYNTTPSPKNASVHALPHKFLGVPAFGGVDHHHHHHQDDGERQYDRRSETPERGDVQMATMMTTTKNKRFRTKFTQEQKERMLELAERLGWRIQKQDDVVLSQFCSELGIKRNVLKVWMHNNKNAHRRREPPPESPPPPPPPPPPSMAPPQAAGV</sequence>
<protein>
    <submittedName>
        <fullName evidence="12">Zinc-finger homeodomain protein 4</fullName>
    </submittedName>
</protein>
<dbReference type="SUPFAM" id="SSF46689">
    <property type="entry name" value="Homeodomain-like"/>
    <property type="match status" value="1"/>
</dbReference>
<dbReference type="Pfam" id="PF04770">
    <property type="entry name" value="ZF-HD_dimer"/>
    <property type="match status" value="1"/>
</dbReference>
<comment type="subcellular location">
    <subcellularLocation>
        <location evidence="1">Nucleus</location>
    </subcellularLocation>
</comment>
<proteinExistence type="predicted"/>
<evidence type="ECO:0000256" key="1">
    <source>
        <dbReference type="ARBA" id="ARBA00004123"/>
    </source>
</evidence>
<feature type="region of interest" description="Disordered" evidence="10">
    <location>
        <begin position="147"/>
        <end position="174"/>
    </location>
</feature>
<comment type="caution">
    <text evidence="12">The sequence shown here is derived from an EMBL/GenBank/DDBJ whole genome shotgun (WGS) entry which is preliminary data.</text>
</comment>
<reference evidence="12 13" key="1">
    <citation type="journal article" date="2018" name="PLoS Genet.">
        <title>Population sequencing reveals clonal diversity and ancestral inbreeding in the grapevine cultivar Chardonnay.</title>
        <authorList>
            <person name="Roach M.J."/>
            <person name="Johnson D.L."/>
            <person name="Bohlmann J."/>
            <person name="van Vuuren H.J."/>
            <person name="Jones S.J."/>
            <person name="Pretorius I.S."/>
            <person name="Schmidt S.A."/>
            <person name="Borneman A.R."/>
        </authorList>
    </citation>
    <scope>NUCLEOTIDE SEQUENCE [LARGE SCALE GENOMIC DNA]</scope>
    <source>
        <strain evidence="13">cv. Chardonnay</strain>
        <tissue evidence="12">Leaf</tissue>
    </source>
</reference>
<evidence type="ECO:0000256" key="8">
    <source>
        <dbReference type="ARBA" id="ARBA00023163"/>
    </source>
</evidence>
<keyword evidence="7 12" id="KW-0371">Homeobox</keyword>
<evidence type="ECO:0000256" key="10">
    <source>
        <dbReference type="SAM" id="MobiDB-lite"/>
    </source>
</evidence>
<dbReference type="InterPro" id="IPR006456">
    <property type="entry name" value="ZF_HD_homeobox_Cys/His_dimer"/>
</dbReference>
<keyword evidence="3 12" id="KW-0863">Zinc-finger</keyword>
<dbReference type="PANTHER" id="PTHR31948:SF128">
    <property type="entry name" value="ZINC-FINGER HOMEODOMAIN PROTEIN 8"/>
    <property type="match status" value="1"/>
</dbReference>
<keyword evidence="2" id="KW-0479">Metal-binding</keyword>
<organism evidence="12 13">
    <name type="scientific">Vitis vinifera</name>
    <name type="common">Grape</name>
    <dbReference type="NCBI Taxonomy" id="29760"/>
    <lineage>
        <taxon>Eukaryota</taxon>
        <taxon>Viridiplantae</taxon>
        <taxon>Streptophyta</taxon>
        <taxon>Embryophyta</taxon>
        <taxon>Tracheophyta</taxon>
        <taxon>Spermatophyta</taxon>
        <taxon>Magnoliopsida</taxon>
        <taxon>eudicotyledons</taxon>
        <taxon>Gunneridae</taxon>
        <taxon>Pentapetalae</taxon>
        <taxon>rosids</taxon>
        <taxon>Vitales</taxon>
        <taxon>Vitaceae</taxon>
        <taxon>Viteae</taxon>
        <taxon>Vitis</taxon>
    </lineage>
</organism>
<feature type="compositionally biased region" description="Pro residues" evidence="10">
    <location>
        <begin position="253"/>
        <end position="268"/>
    </location>
</feature>
<evidence type="ECO:0000256" key="7">
    <source>
        <dbReference type="ARBA" id="ARBA00023155"/>
    </source>
</evidence>
<dbReference type="NCBIfam" id="TIGR01566">
    <property type="entry name" value="ZF_HD_prot_N"/>
    <property type="match status" value="1"/>
</dbReference>
<keyword evidence="5" id="KW-0805">Transcription regulation</keyword>
<evidence type="ECO:0000256" key="6">
    <source>
        <dbReference type="ARBA" id="ARBA00023125"/>
    </source>
</evidence>
<evidence type="ECO:0000313" key="12">
    <source>
        <dbReference type="EMBL" id="RVX01164.1"/>
    </source>
</evidence>
<dbReference type="FunFam" id="1.10.10.60:FF:000257">
    <property type="entry name" value="Zinc-finger homeodomain protein 2"/>
    <property type="match status" value="1"/>
</dbReference>